<reference evidence="2" key="1">
    <citation type="submission" date="2015-11" db="EMBL/GenBank/DDBJ databases">
        <title>De novo transcriptome assembly of four potential Pierce s Disease insect vectors from Arizona vineyards.</title>
        <authorList>
            <person name="Tassone E.E."/>
        </authorList>
    </citation>
    <scope>NUCLEOTIDE SEQUENCE</scope>
</reference>
<evidence type="ECO:0000313" key="2">
    <source>
        <dbReference type="EMBL" id="JAT20517.1"/>
    </source>
</evidence>
<protein>
    <recommendedName>
        <fullName evidence="3">MARVEL domain-containing protein</fullName>
    </recommendedName>
</protein>
<evidence type="ECO:0008006" key="3">
    <source>
        <dbReference type="Google" id="ProtNLM"/>
    </source>
</evidence>
<organism evidence="2">
    <name type="scientific">Graphocephala atropunctata</name>
    <dbReference type="NCBI Taxonomy" id="36148"/>
    <lineage>
        <taxon>Eukaryota</taxon>
        <taxon>Metazoa</taxon>
        <taxon>Ecdysozoa</taxon>
        <taxon>Arthropoda</taxon>
        <taxon>Hexapoda</taxon>
        <taxon>Insecta</taxon>
        <taxon>Pterygota</taxon>
        <taxon>Neoptera</taxon>
        <taxon>Paraneoptera</taxon>
        <taxon>Hemiptera</taxon>
        <taxon>Auchenorrhyncha</taxon>
        <taxon>Membracoidea</taxon>
        <taxon>Cicadellidae</taxon>
        <taxon>Cicadellinae</taxon>
        <taxon>Cicadellini</taxon>
        <taxon>Graphocephala</taxon>
    </lineage>
</organism>
<keyword evidence="1" id="KW-1133">Transmembrane helix</keyword>
<feature type="transmembrane region" description="Helical" evidence="1">
    <location>
        <begin position="91"/>
        <end position="110"/>
    </location>
</feature>
<sequence length="160" mass="18026">MVLMNFCCCWFSLRSGMLLLGWSQALLSVLALSGVIIADNSESSSSINQLLGKSLRTLYVLLGGSVIQTIAAVFLLYGVYRRKSYYVFEYVKLETLLHIASLIEFLLYLILEHSTFSSQDVYIFVGFLALNYGLAGYYLLAAYSYYKLITEDIYAPLIQS</sequence>
<name>A0A1B6L9Y8_9HEMI</name>
<keyword evidence="1" id="KW-0812">Transmembrane</keyword>
<feature type="transmembrane region" description="Helical" evidence="1">
    <location>
        <begin position="57"/>
        <end position="79"/>
    </location>
</feature>
<keyword evidence="1" id="KW-0472">Membrane</keyword>
<proteinExistence type="predicted"/>
<accession>A0A1B6L9Y8</accession>
<gene>
    <name evidence="2" type="ORF">g.36044</name>
</gene>
<feature type="transmembrane region" description="Helical" evidence="1">
    <location>
        <begin position="122"/>
        <end position="140"/>
    </location>
</feature>
<dbReference type="EMBL" id="GEBQ01019460">
    <property type="protein sequence ID" value="JAT20517.1"/>
    <property type="molecule type" value="Transcribed_RNA"/>
</dbReference>
<dbReference type="AlphaFoldDB" id="A0A1B6L9Y8"/>
<evidence type="ECO:0000256" key="1">
    <source>
        <dbReference type="SAM" id="Phobius"/>
    </source>
</evidence>